<reference evidence="3" key="1">
    <citation type="journal article" date="2019" name="Int. J. Syst. Evol. Microbiol.">
        <title>The Global Catalogue of Microorganisms (GCM) 10K type strain sequencing project: providing services to taxonomists for standard genome sequencing and annotation.</title>
        <authorList>
            <consortium name="The Broad Institute Genomics Platform"/>
            <consortium name="The Broad Institute Genome Sequencing Center for Infectious Disease"/>
            <person name="Wu L."/>
            <person name="Ma J."/>
        </authorList>
    </citation>
    <scope>NUCLEOTIDE SEQUENCE [LARGE SCALE GENOMIC DNA]</scope>
    <source>
        <strain evidence="3">CCUG 60214</strain>
    </source>
</reference>
<dbReference type="Proteomes" id="UP001597168">
    <property type="component" value="Unassembled WGS sequence"/>
</dbReference>
<evidence type="ECO:0000256" key="1">
    <source>
        <dbReference type="SAM" id="MobiDB-lite"/>
    </source>
</evidence>
<sequence>MSSRENAFALHDGQSRGTGTTMRGRELSRPSTRTRLTPATRPGTSLRRTKKWPVSSAADRRLHDVGRPPSPLTPPDLGVRLWAVSNAVNLTSRRHVDLRRQAGALCRAGR</sequence>
<keyword evidence="3" id="KW-1185">Reference proteome</keyword>
<proteinExistence type="predicted"/>
<feature type="region of interest" description="Disordered" evidence="1">
    <location>
        <begin position="1"/>
        <end position="76"/>
    </location>
</feature>
<dbReference type="NCBIfam" id="NF042934">
    <property type="entry name" value="cis_reg_atten"/>
    <property type="match status" value="1"/>
</dbReference>
<evidence type="ECO:0000313" key="2">
    <source>
        <dbReference type="EMBL" id="MFD1151869.1"/>
    </source>
</evidence>
<organism evidence="2 3">
    <name type="scientific">Saccharothrix hoggarensis</name>
    <dbReference type="NCBI Taxonomy" id="913853"/>
    <lineage>
        <taxon>Bacteria</taxon>
        <taxon>Bacillati</taxon>
        <taxon>Actinomycetota</taxon>
        <taxon>Actinomycetes</taxon>
        <taxon>Pseudonocardiales</taxon>
        <taxon>Pseudonocardiaceae</taxon>
        <taxon>Saccharothrix</taxon>
    </lineage>
</organism>
<dbReference type="InterPro" id="IPR049979">
    <property type="entry name" value="Cys_resp_CS_actino"/>
</dbReference>
<accession>A0ABW3R481</accession>
<dbReference type="RefSeq" id="WP_380729259.1">
    <property type="nucleotide sequence ID" value="NZ_JBHTLK010000288.1"/>
</dbReference>
<dbReference type="EMBL" id="JBHTLK010000288">
    <property type="protein sequence ID" value="MFD1151869.1"/>
    <property type="molecule type" value="Genomic_DNA"/>
</dbReference>
<gene>
    <name evidence="2" type="ORF">ACFQ3T_32430</name>
</gene>
<name>A0ABW3R481_9PSEU</name>
<protein>
    <submittedName>
        <fullName evidence="2">Leader peptide</fullName>
    </submittedName>
</protein>
<evidence type="ECO:0000313" key="3">
    <source>
        <dbReference type="Proteomes" id="UP001597168"/>
    </source>
</evidence>
<comment type="caution">
    <text evidence="2">The sequence shown here is derived from an EMBL/GenBank/DDBJ whole genome shotgun (WGS) entry which is preliminary data.</text>
</comment>